<feature type="domain" description="FAD-binding PCMH-type" evidence="21">
    <location>
        <begin position="12"/>
        <end position="177"/>
    </location>
</feature>
<keyword evidence="23" id="KW-1185">Reference proteome</keyword>
<keyword evidence="16 20" id="KW-0131">Cell cycle</keyword>
<comment type="similarity">
    <text evidence="5 20">Belongs to the MurB family.</text>
</comment>
<evidence type="ECO:0000256" key="19">
    <source>
        <dbReference type="ARBA" id="ARBA00048914"/>
    </source>
</evidence>
<dbReference type="EMBL" id="JBAWKS010000001">
    <property type="protein sequence ID" value="MEI4548211.1"/>
    <property type="molecule type" value="Genomic_DNA"/>
</dbReference>
<keyword evidence="14 20" id="KW-0573">Peptidoglycan synthesis</keyword>
<keyword evidence="10 20" id="KW-0285">Flavoprotein</keyword>
<dbReference type="NCBIfam" id="NF010478">
    <property type="entry name" value="PRK13903.1"/>
    <property type="match status" value="1"/>
</dbReference>
<keyword evidence="17 20" id="KW-0961">Cell wall biogenesis/degradation</keyword>
<dbReference type="Gene3D" id="3.90.78.10">
    <property type="entry name" value="UDP-N-acetylenolpyruvoylglucosamine reductase, C-terminal domain"/>
    <property type="match status" value="1"/>
</dbReference>
<proteinExistence type="inferred from homology"/>
<sequence length="336" mass="36537">MISLSQLHTFALPAYAKRLIRIEDPTELQTIDWQAPFIVLGEGSNTVFVDDYQGVIIQIANKGIEISESTDAYILNVAAGENWHQLVTECTEQGIYGFENLALIPGTVGAAPVQNIGAYGVEVKDLITSVSGYNIEQGEYQTLTAAECQFAYRDSIFKHALLGKFVITSVEFTLTKAWQPQLTYGPLQDLNAPSALQVMQAVIAIRSNKLPDPAVEANSGSFFKNPIVPNTLIESLDKQYENMPTYPVCANTAKLAAGWLIEKAGLKGFKMGGVQVSNKQALVLINTGTATSDDLLAMVAHIQNKVFSQFGVVLEHEVRLVAKTGETKVEVAACHK</sequence>
<evidence type="ECO:0000256" key="11">
    <source>
        <dbReference type="ARBA" id="ARBA00022827"/>
    </source>
</evidence>
<evidence type="ECO:0000259" key="21">
    <source>
        <dbReference type="PROSITE" id="PS51387"/>
    </source>
</evidence>
<evidence type="ECO:0000256" key="20">
    <source>
        <dbReference type="HAMAP-Rule" id="MF_00037"/>
    </source>
</evidence>
<evidence type="ECO:0000256" key="15">
    <source>
        <dbReference type="ARBA" id="ARBA00023002"/>
    </source>
</evidence>
<evidence type="ECO:0000256" key="13">
    <source>
        <dbReference type="ARBA" id="ARBA00022960"/>
    </source>
</evidence>
<dbReference type="InterPro" id="IPR016167">
    <property type="entry name" value="FAD-bd_PCMH_sub1"/>
</dbReference>
<keyword evidence="9 20" id="KW-0132">Cell division</keyword>
<keyword evidence="15 20" id="KW-0560">Oxidoreductase</keyword>
<evidence type="ECO:0000256" key="5">
    <source>
        <dbReference type="ARBA" id="ARBA00010485"/>
    </source>
</evidence>
<dbReference type="HAMAP" id="MF_00037">
    <property type="entry name" value="MurB"/>
    <property type="match status" value="1"/>
</dbReference>
<dbReference type="GO" id="GO:0008762">
    <property type="term" value="F:UDP-N-acetylmuramate dehydrogenase activity"/>
    <property type="evidence" value="ECO:0007669"/>
    <property type="project" value="UniProtKB-EC"/>
</dbReference>
<evidence type="ECO:0000256" key="4">
    <source>
        <dbReference type="ARBA" id="ARBA00004752"/>
    </source>
</evidence>
<dbReference type="Gene3D" id="3.30.43.10">
    <property type="entry name" value="Uridine Diphospho-n-acetylenolpyruvylglucosamine Reductase, domain 2"/>
    <property type="match status" value="1"/>
</dbReference>
<comment type="subcellular location">
    <subcellularLocation>
        <location evidence="3 20">Cytoplasm</location>
    </subcellularLocation>
</comment>
<evidence type="ECO:0000256" key="18">
    <source>
        <dbReference type="ARBA" id="ARBA00031026"/>
    </source>
</evidence>
<dbReference type="SUPFAM" id="SSF56194">
    <property type="entry name" value="Uridine diphospho-N-Acetylenolpyruvylglucosamine reductase, MurB, C-terminal domain"/>
    <property type="match status" value="1"/>
</dbReference>
<evidence type="ECO:0000256" key="9">
    <source>
        <dbReference type="ARBA" id="ARBA00022618"/>
    </source>
</evidence>
<dbReference type="InterPro" id="IPR006094">
    <property type="entry name" value="Oxid_FAD_bind_N"/>
</dbReference>
<dbReference type="RefSeq" id="WP_336434259.1">
    <property type="nucleotide sequence ID" value="NZ_JBAWKS010000001.1"/>
</dbReference>
<evidence type="ECO:0000256" key="1">
    <source>
        <dbReference type="ARBA" id="ARBA00001974"/>
    </source>
</evidence>
<reference evidence="22 23" key="1">
    <citation type="submission" date="2023-12" db="EMBL/GenBank/DDBJ databases">
        <title>Friends and Foes: Symbiotic and Algicidal bacterial influence on Karenia brevis blooms.</title>
        <authorList>
            <person name="Fei C."/>
            <person name="Mohamed A.R."/>
            <person name="Booker A."/>
            <person name="Arshad M."/>
            <person name="Klass S."/>
            <person name="Ahn S."/>
            <person name="Gilbert P.M."/>
            <person name="Heil C.A."/>
            <person name="Martinez J.M."/>
            <person name="Amin S.A."/>
        </authorList>
    </citation>
    <scope>NUCLEOTIDE SEQUENCE [LARGE SCALE GENOMIC DNA]</scope>
    <source>
        <strain evidence="22 23">CE15</strain>
    </source>
</reference>
<feature type="active site" evidence="20">
    <location>
        <position position="317"/>
    </location>
</feature>
<dbReference type="InterPro" id="IPR011601">
    <property type="entry name" value="MurB_C"/>
</dbReference>
<dbReference type="NCBIfam" id="NF000755">
    <property type="entry name" value="PRK00046.1"/>
    <property type="match status" value="1"/>
</dbReference>
<dbReference type="NCBIfam" id="TIGR00179">
    <property type="entry name" value="murB"/>
    <property type="match status" value="1"/>
</dbReference>
<comment type="catalytic activity">
    <reaction evidence="19 20">
        <text>UDP-N-acetyl-alpha-D-muramate + NADP(+) = UDP-N-acetyl-3-O-(1-carboxyvinyl)-alpha-D-glucosamine + NADPH + H(+)</text>
        <dbReference type="Rhea" id="RHEA:12248"/>
        <dbReference type="ChEBI" id="CHEBI:15378"/>
        <dbReference type="ChEBI" id="CHEBI:57783"/>
        <dbReference type="ChEBI" id="CHEBI:58349"/>
        <dbReference type="ChEBI" id="CHEBI:68483"/>
        <dbReference type="ChEBI" id="CHEBI:70757"/>
        <dbReference type="EC" id="1.3.1.98"/>
    </reaction>
</comment>
<keyword evidence="8 20" id="KW-0963">Cytoplasm</keyword>
<accession>A0ABU8EMQ0</accession>
<protein>
    <recommendedName>
        <fullName evidence="7 20">UDP-N-acetylenolpyruvoylglucosamine reductase</fullName>
        <ecNumber evidence="6 20">1.3.1.98</ecNumber>
    </recommendedName>
    <alternativeName>
        <fullName evidence="18 20">UDP-N-acetylmuramate dehydrogenase</fullName>
    </alternativeName>
</protein>
<evidence type="ECO:0000256" key="12">
    <source>
        <dbReference type="ARBA" id="ARBA00022857"/>
    </source>
</evidence>
<comment type="function">
    <text evidence="2 20">Cell wall formation.</text>
</comment>
<comment type="cofactor">
    <cofactor evidence="1 20">
        <name>FAD</name>
        <dbReference type="ChEBI" id="CHEBI:57692"/>
    </cofactor>
</comment>
<evidence type="ECO:0000256" key="8">
    <source>
        <dbReference type="ARBA" id="ARBA00022490"/>
    </source>
</evidence>
<keyword evidence="13 20" id="KW-0133">Cell shape</keyword>
<keyword evidence="11 20" id="KW-0274">FAD</keyword>
<dbReference type="PANTHER" id="PTHR21071">
    <property type="entry name" value="UDP-N-ACETYLENOLPYRUVOYLGLUCOSAMINE REDUCTASE"/>
    <property type="match status" value="1"/>
</dbReference>
<comment type="caution">
    <text evidence="22">The sequence shown here is derived from an EMBL/GenBank/DDBJ whole genome shotgun (WGS) entry which is preliminary data.</text>
</comment>
<evidence type="ECO:0000256" key="10">
    <source>
        <dbReference type="ARBA" id="ARBA00022630"/>
    </source>
</evidence>
<keyword evidence="12 20" id="KW-0521">NADP</keyword>
<evidence type="ECO:0000256" key="16">
    <source>
        <dbReference type="ARBA" id="ARBA00023306"/>
    </source>
</evidence>
<evidence type="ECO:0000313" key="22">
    <source>
        <dbReference type="EMBL" id="MEI4548211.1"/>
    </source>
</evidence>
<dbReference type="InterPro" id="IPR016169">
    <property type="entry name" value="FAD-bd_PCMH_sub2"/>
</dbReference>
<dbReference type="InterPro" id="IPR003170">
    <property type="entry name" value="MurB"/>
</dbReference>
<dbReference type="Gene3D" id="3.30.465.10">
    <property type="match status" value="1"/>
</dbReference>
<evidence type="ECO:0000256" key="14">
    <source>
        <dbReference type="ARBA" id="ARBA00022984"/>
    </source>
</evidence>
<dbReference type="PANTHER" id="PTHR21071:SF4">
    <property type="entry name" value="UDP-N-ACETYLENOLPYRUVOYLGLUCOSAMINE REDUCTASE"/>
    <property type="match status" value="1"/>
</dbReference>
<dbReference type="EC" id="1.3.1.98" evidence="6 20"/>
<evidence type="ECO:0000256" key="7">
    <source>
        <dbReference type="ARBA" id="ARBA00015188"/>
    </source>
</evidence>
<dbReference type="Proteomes" id="UP001382455">
    <property type="component" value="Unassembled WGS sequence"/>
</dbReference>
<evidence type="ECO:0000256" key="17">
    <source>
        <dbReference type="ARBA" id="ARBA00023316"/>
    </source>
</evidence>
<feature type="active site" evidence="20">
    <location>
        <position position="153"/>
    </location>
</feature>
<dbReference type="InterPro" id="IPR016166">
    <property type="entry name" value="FAD-bd_PCMH"/>
</dbReference>
<comment type="pathway">
    <text evidence="4 20">Cell wall biogenesis; peptidoglycan biosynthesis.</text>
</comment>
<dbReference type="Pfam" id="PF02873">
    <property type="entry name" value="MurB_C"/>
    <property type="match status" value="1"/>
</dbReference>
<dbReference type="PROSITE" id="PS51387">
    <property type="entry name" value="FAD_PCMH"/>
    <property type="match status" value="1"/>
</dbReference>
<feature type="active site" description="Proton donor" evidence="20">
    <location>
        <position position="221"/>
    </location>
</feature>
<evidence type="ECO:0000256" key="3">
    <source>
        <dbReference type="ARBA" id="ARBA00004496"/>
    </source>
</evidence>
<dbReference type="SUPFAM" id="SSF56176">
    <property type="entry name" value="FAD-binding/transporter-associated domain-like"/>
    <property type="match status" value="1"/>
</dbReference>
<evidence type="ECO:0000256" key="2">
    <source>
        <dbReference type="ARBA" id="ARBA00003921"/>
    </source>
</evidence>
<gene>
    <name evidence="20 22" type="primary">murB</name>
    <name evidence="22" type="ORF">WAE96_00580</name>
</gene>
<dbReference type="InterPro" id="IPR036318">
    <property type="entry name" value="FAD-bd_PCMH-like_sf"/>
</dbReference>
<dbReference type="InterPro" id="IPR036635">
    <property type="entry name" value="MurB_C_sf"/>
</dbReference>
<name>A0ABU8EMQ0_9GAMM</name>
<evidence type="ECO:0000256" key="6">
    <source>
        <dbReference type="ARBA" id="ARBA00012518"/>
    </source>
</evidence>
<evidence type="ECO:0000313" key="23">
    <source>
        <dbReference type="Proteomes" id="UP001382455"/>
    </source>
</evidence>
<dbReference type="Pfam" id="PF01565">
    <property type="entry name" value="FAD_binding_4"/>
    <property type="match status" value="1"/>
</dbReference>
<organism evidence="22 23">
    <name type="scientific">Pseudoalteromonas spongiae</name>
    <dbReference type="NCBI Taxonomy" id="298657"/>
    <lineage>
        <taxon>Bacteria</taxon>
        <taxon>Pseudomonadati</taxon>
        <taxon>Pseudomonadota</taxon>
        <taxon>Gammaproteobacteria</taxon>
        <taxon>Alteromonadales</taxon>
        <taxon>Pseudoalteromonadaceae</taxon>
        <taxon>Pseudoalteromonas</taxon>
    </lineage>
</organism>